<keyword evidence="6" id="KW-0297">G-protein coupled receptor</keyword>
<evidence type="ECO:0000256" key="1">
    <source>
        <dbReference type="ARBA" id="ARBA00004651"/>
    </source>
</evidence>
<evidence type="ECO:0000256" key="9">
    <source>
        <dbReference type="ARBA" id="ARBA00023224"/>
    </source>
</evidence>
<organism evidence="12 13">
    <name type="scientific">Argiope bruennichi</name>
    <name type="common">Wasp spider</name>
    <name type="synonym">Aranea bruennichi</name>
    <dbReference type="NCBI Taxonomy" id="94029"/>
    <lineage>
        <taxon>Eukaryota</taxon>
        <taxon>Metazoa</taxon>
        <taxon>Ecdysozoa</taxon>
        <taxon>Arthropoda</taxon>
        <taxon>Chelicerata</taxon>
        <taxon>Arachnida</taxon>
        <taxon>Araneae</taxon>
        <taxon>Araneomorphae</taxon>
        <taxon>Entelegynae</taxon>
        <taxon>Araneoidea</taxon>
        <taxon>Araneidae</taxon>
        <taxon>Argiope</taxon>
    </lineage>
</organism>
<keyword evidence="13" id="KW-1185">Reference proteome</keyword>
<dbReference type="Gene3D" id="1.20.1070.10">
    <property type="entry name" value="Rhodopsin 7-helix transmembrane proteins"/>
    <property type="match status" value="1"/>
</dbReference>
<comment type="similarity">
    <text evidence="2">Belongs to the G-protein coupled receptor 1 family.</text>
</comment>
<evidence type="ECO:0000259" key="11">
    <source>
        <dbReference type="PROSITE" id="PS50262"/>
    </source>
</evidence>
<dbReference type="GO" id="GO:0005886">
    <property type="term" value="C:plasma membrane"/>
    <property type="evidence" value="ECO:0007669"/>
    <property type="project" value="UniProtKB-SubCell"/>
</dbReference>
<dbReference type="InterPro" id="IPR017452">
    <property type="entry name" value="GPCR_Rhodpsn_7TM"/>
</dbReference>
<evidence type="ECO:0000256" key="3">
    <source>
        <dbReference type="ARBA" id="ARBA00022475"/>
    </source>
</evidence>
<feature type="transmembrane region" description="Helical" evidence="10">
    <location>
        <begin position="285"/>
        <end position="310"/>
    </location>
</feature>
<evidence type="ECO:0000256" key="2">
    <source>
        <dbReference type="ARBA" id="ARBA00010663"/>
    </source>
</evidence>
<dbReference type="InterPro" id="IPR000276">
    <property type="entry name" value="GPCR_Rhodpsn"/>
</dbReference>
<keyword evidence="3" id="KW-1003">Cell membrane</keyword>
<name>A0A8T0FLZ1_ARGBR</name>
<feature type="transmembrane region" description="Helical" evidence="10">
    <location>
        <begin position="330"/>
        <end position="352"/>
    </location>
</feature>
<keyword evidence="9" id="KW-0807">Transducer</keyword>
<evidence type="ECO:0000256" key="8">
    <source>
        <dbReference type="ARBA" id="ARBA00023170"/>
    </source>
</evidence>
<dbReference type="AlphaFoldDB" id="A0A8T0FLZ1"/>
<feature type="transmembrane region" description="Helical" evidence="10">
    <location>
        <begin position="252"/>
        <end position="273"/>
    </location>
</feature>
<sequence length="386" mass="43504">MVQARALNEYKLTAVSSVVTHDKDGIRIDRFKTGNEKRNPSDFNLKSLSKWSSYSGMNRNSYHYLKNTNLQNISDFNREFERQTSKLTPTIHRIISARKNLMTLSDLKLSKNIHNFTVNEKSSISLNRSGRHLQALTEVDSNSSIVNISFANLEMKHQLLVLPKPSFESHSGNNSTKFLTMIASNKDINTEQELEKDSDNDQVTTQDIWMLSYTDNDSVADGNTTECTNNSACGQRLDHAPIFHTHTLVKGIVLLNLGILACVGNVATLTSILRRGRQHSSTVYLLLVHLSVSDLFVTTFCIIGEGFWTLSVEWYGGDILCKIFKFLQMFSLYLSTFVLVVIGFDRLCAVKFPMRRIKARMQVHRAVTGAWVLSAVLSAPQSRPST</sequence>
<reference evidence="12" key="2">
    <citation type="submission" date="2020-06" db="EMBL/GenBank/DDBJ databases">
        <authorList>
            <person name="Sheffer M."/>
        </authorList>
    </citation>
    <scope>NUCLEOTIDE SEQUENCE</scope>
</reference>
<dbReference type="PROSITE" id="PS50262">
    <property type="entry name" value="G_PROTEIN_RECEP_F1_2"/>
    <property type="match status" value="1"/>
</dbReference>
<reference evidence="12" key="1">
    <citation type="journal article" date="2020" name="bioRxiv">
        <title>Chromosome-level reference genome of the European wasp spider Argiope bruennichi: a resource for studies on range expansion and evolutionary adaptation.</title>
        <authorList>
            <person name="Sheffer M.M."/>
            <person name="Hoppe A."/>
            <person name="Krehenwinkel H."/>
            <person name="Uhl G."/>
            <person name="Kuss A.W."/>
            <person name="Jensen L."/>
            <person name="Jensen C."/>
            <person name="Gillespie R.G."/>
            <person name="Hoff K.J."/>
            <person name="Prost S."/>
        </authorList>
    </citation>
    <scope>NUCLEOTIDE SEQUENCE</scope>
</reference>
<dbReference type="EMBL" id="JABXBU010000003">
    <property type="protein sequence ID" value="KAF8792204.1"/>
    <property type="molecule type" value="Genomic_DNA"/>
</dbReference>
<keyword evidence="5 10" id="KW-1133">Transmembrane helix</keyword>
<evidence type="ECO:0000313" key="12">
    <source>
        <dbReference type="EMBL" id="KAF8792204.1"/>
    </source>
</evidence>
<evidence type="ECO:0000256" key="4">
    <source>
        <dbReference type="ARBA" id="ARBA00022692"/>
    </source>
</evidence>
<dbReference type="SUPFAM" id="SSF81321">
    <property type="entry name" value="Family A G protein-coupled receptor-like"/>
    <property type="match status" value="1"/>
</dbReference>
<dbReference type="PRINTS" id="PR00237">
    <property type="entry name" value="GPCRRHODOPSN"/>
</dbReference>
<evidence type="ECO:0000256" key="7">
    <source>
        <dbReference type="ARBA" id="ARBA00023136"/>
    </source>
</evidence>
<keyword evidence="4 10" id="KW-0812">Transmembrane</keyword>
<evidence type="ECO:0000313" key="13">
    <source>
        <dbReference type="Proteomes" id="UP000807504"/>
    </source>
</evidence>
<accession>A0A8T0FLZ1</accession>
<dbReference type="Proteomes" id="UP000807504">
    <property type="component" value="Unassembled WGS sequence"/>
</dbReference>
<keyword evidence="8 12" id="KW-0675">Receptor</keyword>
<dbReference type="PANTHER" id="PTHR24230:SF163">
    <property type="entry name" value="CORAZONIN RECEPTOR, ISOFORM B"/>
    <property type="match status" value="1"/>
</dbReference>
<evidence type="ECO:0000256" key="10">
    <source>
        <dbReference type="SAM" id="Phobius"/>
    </source>
</evidence>
<proteinExistence type="inferred from homology"/>
<evidence type="ECO:0000256" key="6">
    <source>
        <dbReference type="ARBA" id="ARBA00023040"/>
    </source>
</evidence>
<gene>
    <name evidence="12" type="ORF">HNY73_003832</name>
</gene>
<protein>
    <submittedName>
        <fullName evidence="12">Gonadotropin-releasing hormone receptor like protein</fullName>
    </submittedName>
</protein>
<dbReference type="PANTHER" id="PTHR24230">
    <property type="entry name" value="G-PROTEIN COUPLED RECEPTOR"/>
    <property type="match status" value="1"/>
</dbReference>
<feature type="domain" description="G-protein coupled receptors family 1 profile" evidence="11">
    <location>
        <begin position="264"/>
        <end position="386"/>
    </location>
</feature>
<dbReference type="GO" id="GO:0035237">
    <property type="term" value="F:corazonin receptor activity"/>
    <property type="evidence" value="ECO:0007669"/>
    <property type="project" value="TreeGrafter"/>
</dbReference>
<comment type="caution">
    <text evidence="12">The sequence shown here is derived from an EMBL/GenBank/DDBJ whole genome shotgun (WGS) entry which is preliminary data.</text>
</comment>
<keyword evidence="7 10" id="KW-0472">Membrane</keyword>
<dbReference type="Pfam" id="PF00001">
    <property type="entry name" value="7tm_1"/>
    <property type="match status" value="1"/>
</dbReference>
<evidence type="ECO:0000256" key="5">
    <source>
        <dbReference type="ARBA" id="ARBA00022989"/>
    </source>
</evidence>
<comment type="subcellular location">
    <subcellularLocation>
        <location evidence="1">Cell membrane</location>
        <topology evidence="1">Multi-pass membrane protein</topology>
    </subcellularLocation>
</comment>